<comment type="similarity">
    <text evidence="8 9">Belongs to the TRAP transporter small permease family.</text>
</comment>
<evidence type="ECO:0000256" key="8">
    <source>
        <dbReference type="ARBA" id="ARBA00038436"/>
    </source>
</evidence>
<evidence type="ECO:0000256" key="4">
    <source>
        <dbReference type="ARBA" id="ARBA00022519"/>
    </source>
</evidence>
<dbReference type="OrthoDB" id="9797534at2"/>
<dbReference type="Pfam" id="PF04290">
    <property type="entry name" value="DctQ"/>
    <property type="match status" value="1"/>
</dbReference>
<keyword evidence="7 9" id="KW-0472">Membrane</keyword>
<dbReference type="InterPro" id="IPR007387">
    <property type="entry name" value="TRAP_DctQ"/>
</dbReference>
<name>A0A0R3LNF7_9BRAD</name>
<keyword evidence="5 9" id="KW-0812">Transmembrane</keyword>
<comment type="function">
    <text evidence="9">Part of the tripartite ATP-independent periplasmic (TRAP) transport system.</text>
</comment>
<dbReference type="InterPro" id="IPR055348">
    <property type="entry name" value="DctQ"/>
</dbReference>
<keyword evidence="6 9" id="KW-1133">Transmembrane helix</keyword>
<reference evidence="11 12" key="1">
    <citation type="submission" date="2014-03" db="EMBL/GenBank/DDBJ databases">
        <title>Bradyrhizobium valentinum sp. nov., isolated from effective nodules of Lupinus mariae-josephae, a lupine endemic of basic-lime soils in Eastern Spain.</title>
        <authorList>
            <person name="Duran D."/>
            <person name="Rey L."/>
            <person name="Navarro A."/>
            <person name="Busquets A."/>
            <person name="Imperial J."/>
            <person name="Ruiz-Argueso T."/>
        </authorList>
    </citation>
    <scope>NUCLEOTIDE SEQUENCE [LARGE SCALE GENOMIC DNA]</scope>
    <source>
        <strain evidence="11 12">LmjM3</strain>
    </source>
</reference>
<evidence type="ECO:0000313" key="12">
    <source>
        <dbReference type="Proteomes" id="UP000051913"/>
    </source>
</evidence>
<accession>A0A0R3LNF7</accession>
<dbReference type="PANTHER" id="PTHR35011:SF10">
    <property type="entry name" value="TRAP TRANSPORTER SMALL PERMEASE PROTEIN"/>
    <property type="match status" value="1"/>
</dbReference>
<evidence type="ECO:0000256" key="2">
    <source>
        <dbReference type="ARBA" id="ARBA00022448"/>
    </source>
</evidence>
<gene>
    <name evidence="11" type="ORF">CP49_09125</name>
</gene>
<evidence type="ECO:0000256" key="9">
    <source>
        <dbReference type="RuleBase" id="RU369079"/>
    </source>
</evidence>
<comment type="subunit">
    <text evidence="9">The complex comprises the extracytoplasmic solute receptor protein and the two transmembrane proteins.</text>
</comment>
<feature type="transmembrane region" description="Helical" evidence="9">
    <location>
        <begin position="124"/>
        <end position="147"/>
    </location>
</feature>
<proteinExistence type="inferred from homology"/>
<dbReference type="GO" id="GO:0015740">
    <property type="term" value="P:C4-dicarboxylate transport"/>
    <property type="evidence" value="ECO:0007669"/>
    <property type="project" value="TreeGrafter"/>
</dbReference>
<keyword evidence="12" id="KW-1185">Reference proteome</keyword>
<evidence type="ECO:0000259" key="10">
    <source>
        <dbReference type="Pfam" id="PF04290"/>
    </source>
</evidence>
<comment type="caution">
    <text evidence="11">The sequence shown here is derived from an EMBL/GenBank/DDBJ whole genome shotgun (WGS) entry which is preliminary data.</text>
</comment>
<dbReference type="EMBL" id="LLXX01000025">
    <property type="protein sequence ID" value="KRR12806.1"/>
    <property type="molecule type" value="Genomic_DNA"/>
</dbReference>
<dbReference type="AlphaFoldDB" id="A0A0R3LNF7"/>
<feature type="transmembrane region" description="Helical" evidence="9">
    <location>
        <begin position="85"/>
        <end position="104"/>
    </location>
</feature>
<evidence type="ECO:0000256" key="6">
    <source>
        <dbReference type="ARBA" id="ARBA00022989"/>
    </source>
</evidence>
<dbReference type="GO" id="GO:0005886">
    <property type="term" value="C:plasma membrane"/>
    <property type="evidence" value="ECO:0007669"/>
    <property type="project" value="UniProtKB-SubCell"/>
</dbReference>
<evidence type="ECO:0000313" key="11">
    <source>
        <dbReference type="EMBL" id="KRR12806.1"/>
    </source>
</evidence>
<sequence length="181" mass="20138">MIRVFLDWLYLLSGYLAGLFLIAIFVLMLLLSGGRPLGVNIPAGDDFISWCMAATAFLGLAHTFKHGEMIRVGLLIDRLNDNVRHYVEIAALLIGVGFIGFFAWHASIMTWQSWKFSDISQGVIAVPLWIPQLGYSGGLVILFIAFVDELVHVLRGFAPRYELPKPKSAEEIVERAMQSGV</sequence>
<organism evidence="11 12">
    <name type="scientific">Bradyrhizobium valentinum</name>
    <dbReference type="NCBI Taxonomy" id="1518501"/>
    <lineage>
        <taxon>Bacteria</taxon>
        <taxon>Pseudomonadati</taxon>
        <taxon>Pseudomonadota</taxon>
        <taxon>Alphaproteobacteria</taxon>
        <taxon>Hyphomicrobiales</taxon>
        <taxon>Nitrobacteraceae</taxon>
        <taxon>Bradyrhizobium</taxon>
    </lineage>
</organism>
<dbReference type="GO" id="GO:0022857">
    <property type="term" value="F:transmembrane transporter activity"/>
    <property type="evidence" value="ECO:0007669"/>
    <property type="project" value="UniProtKB-UniRule"/>
</dbReference>
<keyword evidence="2 9" id="KW-0813">Transport</keyword>
<evidence type="ECO:0000256" key="3">
    <source>
        <dbReference type="ARBA" id="ARBA00022475"/>
    </source>
</evidence>
<evidence type="ECO:0000256" key="7">
    <source>
        <dbReference type="ARBA" id="ARBA00023136"/>
    </source>
</evidence>
<dbReference type="STRING" id="1518501.CQ10_15385"/>
<evidence type="ECO:0000256" key="5">
    <source>
        <dbReference type="ARBA" id="ARBA00022692"/>
    </source>
</evidence>
<dbReference type="Proteomes" id="UP000051913">
    <property type="component" value="Unassembled WGS sequence"/>
</dbReference>
<evidence type="ECO:0000256" key="1">
    <source>
        <dbReference type="ARBA" id="ARBA00004429"/>
    </source>
</evidence>
<protein>
    <recommendedName>
        <fullName evidence="9">TRAP transporter small permease protein</fullName>
    </recommendedName>
</protein>
<dbReference type="RefSeq" id="WP_057848956.1">
    <property type="nucleotide sequence ID" value="NZ_LLXX01000025.1"/>
</dbReference>
<feature type="transmembrane region" description="Helical" evidence="9">
    <location>
        <begin position="9"/>
        <end position="31"/>
    </location>
</feature>
<feature type="domain" description="Tripartite ATP-independent periplasmic transporters DctQ component" evidence="10">
    <location>
        <begin position="34"/>
        <end position="155"/>
    </location>
</feature>
<feature type="transmembrane region" description="Helical" evidence="9">
    <location>
        <begin position="47"/>
        <end position="64"/>
    </location>
</feature>
<comment type="subcellular location">
    <subcellularLocation>
        <location evidence="1 9">Cell inner membrane</location>
        <topology evidence="1 9">Multi-pass membrane protein</topology>
    </subcellularLocation>
</comment>
<dbReference type="PANTHER" id="PTHR35011">
    <property type="entry name" value="2,3-DIKETO-L-GULONATE TRAP TRANSPORTER SMALL PERMEASE PROTEIN YIAM"/>
    <property type="match status" value="1"/>
</dbReference>
<keyword evidence="4 9" id="KW-0997">Cell inner membrane</keyword>
<keyword evidence="3" id="KW-1003">Cell membrane</keyword>